<reference evidence="4" key="1">
    <citation type="journal article" date="2019" name="Int. J. Syst. Evol. Microbiol.">
        <title>The Global Catalogue of Microorganisms (GCM) 10K type strain sequencing project: providing services to taxonomists for standard genome sequencing and annotation.</title>
        <authorList>
            <consortium name="The Broad Institute Genomics Platform"/>
            <consortium name="The Broad Institute Genome Sequencing Center for Infectious Disease"/>
            <person name="Wu L."/>
            <person name="Ma J."/>
        </authorList>
    </citation>
    <scope>NUCLEOTIDE SEQUENCE [LARGE SCALE GENOMIC DNA]</scope>
    <source>
        <strain evidence="4">NBRC 108725</strain>
    </source>
</reference>
<dbReference type="PANTHER" id="PTHR43477">
    <property type="entry name" value="DIHYDROANTICAPSIN 7-DEHYDROGENASE"/>
    <property type="match status" value="1"/>
</dbReference>
<dbReference type="PANTHER" id="PTHR43477:SF1">
    <property type="entry name" value="DIHYDROANTICAPSIN 7-DEHYDROGENASE"/>
    <property type="match status" value="1"/>
</dbReference>
<accession>A0ABM8GGJ6</accession>
<keyword evidence="4" id="KW-1185">Reference proteome</keyword>
<dbReference type="Proteomes" id="UP001321498">
    <property type="component" value="Chromosome"/>
</dbReference>
<comment type="similarity">
    <text evidence="1">Belongs to the short-chain dehydrogenases/reductases (SDR) family.</text>
</comment>
<sequence length="195" mass="20633">MSNSEEVTATVTRLVELLGGLDILVNNAGIGAVGTVEDNDDDEWRRVLDVNLLGYVRVSRAAIPHLRRSDHAAIVNVASVAATVGLPNRALYSASKAAVVGLTVAMAADHLREGIRVNCVNPGTASTPWVDRLLSAAEDPAKERAALELRQPLGRLVKPEEIARSIAYLASPWSGSTTGTCLYVDGGLSSLRIPN</sequence>
<dbReference type="PROSITE" id="PS00061">
    <property type="entry name" value="ADH_SHORT"/>
    <property type="match status" value="1"/>
</dbReference>
<gene>
    <name evidence="3" type="ORF">GCM10025866_33890</name>
</gene>
<dbReference type="CDD" id="cd05233">
    <property type="entry name" value="SDR_c"/>
    <property type="match status" value="1"/>
</dbReference>
<protein>
    <recommendedName>
        <fullName evidence="5">SDR family oxidoreductase</fullName>
    </recommendedName>
</protein>
<evidence type="ECO:0000256" key="1">
    <source>
        <dbReference type="ARBA" id="ARBA00006484"/>
    </source>
</evidence>
<proteinExistence type="inferred from homology"/>
<dbReference type="SUPFAM" id="SSF51735">
    <property type="entry name" value="NAD(P)-binding Rossmann-fold domains"/>
    <property type="match status" value="1"/>
</dbReference>
<dbReference type="Pfam" id="PF13561">
    <property type="entry name" value="adh_short_C2"/>
    <property type="match status" value="1"/>
</dbReference>
<dbReference type="Gene3D" id="3.40.50.720">
    <property type="entry name" value="NAD(P)-binding Rossmann-like Domain"/>
    <property type="match status" value="1"/>
</dbReference>
<evidence type="ECO:0000256" key="2">
    <source>
        <dbReference type="ARBA" id="ARBA00023002"/>
    </source>
</evidence>
<evidence type="ECO:0008006" key="5">
    <source>
        <dbReference type="Google" id="ProtNLM"/>
    </source>
</evidence>
<evidence type="ECO:0000313" key="4">
    <source>
        <dbReference type="Proteomes" id="UP001321498"/>
    </source>
</evidence>
<name>A0ABM8GGJ6_9MICO</name>
<evidence type="ECO:0000313" key="3">
    <source>
        <dbReference type="EMBL" id="BDZ47480.1"/>
    </source>
</evidence>
<dbReference type="InterPro" id="IPR051122">
    <property type="entry name" value="SDR_DHRS6-like"/>
</dbReference>
<dbReference type="InterPro" id="IPR020904">
    <property type="entry name" value="Sc_DH/Rdtase_CS"/>
</dbReference>
<keyword evidence="2" id="KW-0560">Oxidoreductase</keyword>
<dbReference type="InterPro" id="IPR036291">
    <property type="entry name" value="NAD(P)-bd_dom_sf"/>
</dbReference>
<dbReference type="PRINTS" id="PR00080">
    <property type="entry name" value="SDRFAMILY"/>
</dbReference>
<dbReference type="InterPro" id="IPR002347">
    <property type="entry name" value="SDR_fam"/>
</dbReference>
<organism evidence="3 4">
    <name type="scientific">Naasia aerilata</name>
    <dbReference type="NCBI Taxonomy" id="1162966"/>
    <lineage>
        <taxon>Bacteria</taxon>
        <taxon>Bacillati</taxon>
        <taxon>Actinomycetota</taxon>
        <taxon>Actinomycetes</taxon>
        <taxon>Micrococcales</taxon>
        <taxon>Microbacteriaceae</taxon>
        <taxon>Naasia</taxon>
    </lineage>
</organism>
<dbReference type="PRINTS" id="PR00081">
    <property type="entry name" value="GDHRDH"/>
</dbReference>
<dbReference type="EMBL" id="AP027731">
    <property type="protein sequence ID" value="BDZ47480.1"/>
    <property type="molecule type" value="Genomic_DNA"/>
</dbReference>